<feature type="region of interest" description="Disordered" evidence="1">
    <location>
        <begin position="1"/>
        <end position="94"/>
    </location>
</feature>
<organism evidence="3 4">
    <name type="scientific">Cyclocybe aegerita</name>
    <name type="common">Black poplar mushroom</name>
    <name type="synonym">Agrocybe aegerita</name>
    <dbReference type="NCBI Taxonomy" id="1973307"/>
    <lineage>
        <taxon>Eukaryota</taxon>
        <taxon>Fungi</taxon>
        <taxon>Dikarya</taxon>
        <taxon>Basidiomycota</taxon>
        <taxon>Agaricomycotina</taxon>
        <taxon>Agaricomycetes</taxon>
        <taxon>Agaricomycetidae</taxon>
        <taxon>Agaricales</taxon>
        <taxon>Agaricineae</taxon>
        <taxon>Bolbitiaceae</taxon>
        <taxon>Cyclocybe</taxon>
    </lineage>
</organism>
<dbReference type="Pfam" id="PF00078">
    <property type="entry name" value="RVT_1"/>
    <property type="match status" value="1"/>
</dbReference>
<feature type="compositionally biased region" description="Low complexity" evidence="1">
    <location>
        <begin position="1"/>
        <end position="34"/>
    </location>
</feature>
<feature type="region of interest" description="Disordered" evidence="1">
    <location>
        <begin position="188"/>
        <end position="342"/>
    </location>
</feature>
<gene>
    <name evidence="3" type="ORF">AAE3_LOCUS13628</name>
</gene>
<protein>
    <recommendedName>
        <fullName evidence="2">Reverse transcriptase domain-containing protein</fullName>
    </recommendedName>
</protein>
<sequence length="1576" mass="174235">MSDLPPRGRGARPPAASCVRGSTTSNTTIDPTSTRATYSTVVPARSRHTSPRRRSRSTTGSAHSSADESDSGTAQPQEMEVEGTQGGEEVSRDPSVDLLLGQYALKFRDTVEDLPGDLEVLTTSIAKATDWVLRAAHHNLLTIDGGDAFVAQMMSFVNAVMATDFSRIRGPGDLDNFSLASLLEAETSSKDEPTIHPAPVFRPPPPAAHGPLDEGVAGVGAPPDVLMQALDDLGRPASPPRIPASKKRKGVDRPVPPPPQKKSKVAYSRPGPPPPINRATKPKPRPTTWAGIAKQAAPMPPPPPGLGPQRRGPSPPPSFPTGPMKTSPHRSVPSFTSEGPTRKQVLVSFGGTPPDLTKFFTESAVRAANGYLRDGRSMLKVTSIVRAYDGLSLVTPAVASPSDLDILESLPKSTPFEVALPSSTSFIKILDVPYFDPKGLKITQEALEKALRTSVHAEVFAYLSTKPRIDRNSAHSTSCTVYCNIWDSQQGTRAKKALGQPIFLAGRSCAIRPAARHTGVPLCQRCWKWGHPTVACKAKQLSCPICSGPHEQKEHHQHAGCCKGNAKAKPPVPPTPRDQPCPHKGRCVNCHKDHAANSASCKFWAHRYDREWIMAEYRQTNVGKPAGSNYIYSIEHLATRVHSLPPFIYMAGDFNCVSTTWDDYEHGESSTAISLRDTASQIGLDPEPPGSGRRVIKPGSEAEKSFILDILRDLAAIPVAAPATKEGVEALADAIATAFSDAWFAHSTESKPTKRSKSWWTDECSETFRRPWDLMEWVKQRKLPPCEAIRNDDQPCHDMDDLWDALHGTYNSASGREYDASVLDELPDEPDRTMLKDKHVLALFIVLANACLRVGHWPRIFKESLSVIVPKLNKPSYSVPKAFRPIVLLITFGKLIEKMIANRIQFDAVKHDIFHPNQLGGIRQRSTEDAGLILTHLVRAGWVKGLQTSALAFDIAQFFPSINHEMFMAVLRKQGFSPVLVEFFASYLVGRSTVYCWNTFQSDSRSADVGVGQGSALSPVISGLFIAPVMKLFYIKAAPLNMTLLSFVDDGTILAQSKQLDDNNVGLRKAYKIIYLLFVAFTLVLEHDKTELFHFSRRRDAYNPSLDLGYAPHTGATPLKPKTYWRYLGFYFDRGLTFHEHVRYYATKAFTTRRLLYRSCVVPIATYGYRLWYFDGARNKGAMNQLKRMQRKAALWITGAFRTSPTGGLEALAGLIPVHLMLKKLATRAVYRIATLSDTHPLRSMMGEGLLKRAAPHARSAALMTPAMRGKVKSTVMEVDERVHTLTESFEPFAPEARPGDRLLDRYADRLHFDELLAATDGSVPQSNQYQVASAAIIYKGHRELERTRYVSGRVTAPDAELNAISAVDPGVHSGQAFSLSVCRVLKEWFEADDLRRVTFVYVPSALRWDIHGEAHKYVTELKVRVGRRKTDNSIDALRSRAAHSVLDSWSSTFQDPTYRGSEFLELQQPDGRPLQPSYLNGGPWLSTFGHSITEFARVCRCITGHAPIGAYYRRFKINEPHGCTCGAALQSRQHILFRCRDRYSVHYPRFLGDIASFMKYNPTAFGFNRDPSGVG</sequence>
<feature type="domain" description="Reverse transcriptase" evidence="2">
    <location>
        <begin position="850"/>
        <end position="1132"/>
    </location>
</feature>
<dbReference type="OrthoDB" id="3258143at2759"/>
<dbReference type="PANTHER" id="PTHR33481">
    <property type="entry name" value="REVERSE TRANSCRIPTASE"/>
    <property type="match status" value="1"/>
</dbReference>
<comment type="caution">
    <text evidence="3">The sequence shown here is derived from an EMBL/GenBank/DDBJ whole genome shotgun (WGS) entry which is preliminary data.</text>
</comment>
<accession>A0A8S0XTW6</accession>
<dbReference type="InterPro" id="IPR000477">
    <property type="entry name" value="RT_dom"/>
</dbReference>
<name>A0A8S0XTW6_CYCAE</name>
<dbReference type="EMBL" id="CACVBS010000108">
    <property type="protein sequence ID" value="CAA7271394.1"/>
    <property type="molecule type" value="Genomic_DNA"/>
</dbReference>
<keyword evidence="4" id="KW-1185">Reference proteome</keyword>
<evidence type="ECO:0000259" key="2">
    <source>
        <dbReference type="PROSITE" id="PS50878"/>
    </source>
</evidence>
<evidence type="ECO:0000256" key="1">
    <source>
        <dbReference type="SAM" id="MobiDB-lite"/>
    </source>
</evidence>
<feature type="compositionally biased region" description="Basic residues" evidence="1">
    <location>
        <begin position="45"/>
        <end position="56"/>
    </location>
</feature>
<dbReference type="PROSITE" id="PS50878">
    <property type="entry name" value="RT_POL"/>
    <property type="match status" value="1"/>
</dbReference>
<dbReference type="PANTHER" id="PTHR33481:SF1">
    <property type="entry name" value="ENDONUCLEASE_EXONUCLEASE_PHOSPHATASE DOMAIN-CONTAINING PROTEIN-RELATED"/>
    <property type="match status" value="1"/>
</dbReference>
<evidence type="ECO:0000313" key="4">
    <source>
        <dbReference type="Proteomes" id="UP000467700"/>
    </source>
</evidence>
<dbReference type="Proteomes" id="UP000467700">
    <property type="component" value="Unassembled WGS sequence"/>
</dbReference>
<proteinExistence type="predicted"/>
<evidence type="ECO:0000313" key="3">
    <source>
        <dbReference type="EMBL" id="CAA7271394.1"/>
    </source>
</evidence>
<reference evidence="3 4" key="1">
    <citation type="submission" date="2020-01" db="EMBL/GenBank/DDBJ databases">
        <authorList>
            <person name="Gupta K D."/>
        </authorList>
    </citation>
    <scope>NUCLEOTIDE SEQUENCE [LARGE SCALE GENOMIC DNA]</scope>
</reference>